<gene>
    <name evidence="1" type="ORF">Nepgr_031541</name>
</gene>
<dbReference type="EMBL" id="BSYO01000036">
    <property type="protein sequence ID" value="GMH29698.1"/>
    <property type="molecule type" value="Genomic_DNA"/>
</dbReference>
<comment type="caution">
    <text evidence="1">The sequence shown here is derived from an EMBL/GenBank/DDBJ whole genome shotgun (WGS) entry which is preliminary data.</text>
</comment>
<dbReference type="Proteomes" id="UP001279734">
    <property type="component" value="Unassembled WGS sequence"/>
</dbReference>
<proteinExistence type="predicted"/>
<organism evidence="1 2">
    <name type="scientific">Nepenthes gracilis</name>
    <name type="common">Slender pitcher plant</name>
    <dbReference type="NCBI Taxonomy" id="150966"/>
    <lineage>
        <taxon>Eukaryota</taxon>
        <taxon>Viridiplantae</taxon>
        <taxon>Streptophyta</taxon>
        <taxon>Embryophyta</taxon>
        <taxon>Tracheophyta</taxon>
        <taxon>Spermatophyta</taxon>
        <taxon>Magnoliopsida</taxon>
        <taxon>eudicotyledons</taxon>
        <taxon>Gunneridae</taxon>
        <taxon>Pentapetalae</taxon>
        <taxon>Caryophyllales</taxon>
        <taxon>Nepenthaceae</taxon>
        <taxon>Nepenthes</taxon>
    </lineage>
</organism>
<reference evidence="1" key="1">
    <citation type="submission" date="2023-05" db="EMBL/GenBank/DDBJ databases">
        <title>Nepenthes gracilis genome sequencing.</title>
        <authorList>
            <person name="Fukushima K."/>
        </authorList>
    </citation>
    <scope>NUCLEOTIDE SEQUENCE</scope>
    <source>
        <strain evidence="1">SING2019-196</strain>
    </source>
</reference>
<keyword evidence="2" id="KW-1185">Reference proteome</keyword>
<accession>A0AAD3Y583</accession>
<evidence type="ECO:0000313" key="2">
    <source>
        <dbReference type="Proteomes" id="UP001279734"/>
    </source>
</evidence>
<protein>
    <submittedName>
        <fullName evidence="1">Uncharacterized protein</fullName>
    </submittedName>
</protein>
<sequence length="101" mass="11117">MALQRSAMASVLESTNEEEHCYYGGRRKENRIPALVHSNRWKKVIEGKLLQLRIIVFACLPDGLPSDSATDTATIAAATIDAAAASHWHSSFSYDFSVYAS</sequence>
<name>A0AAD3Y583_NEPGR</name>
<dbReference type="AlphaFoldDB" id="A0AAD3Y583"/>
<evidence type="ECO:0000313" key="1">
    <source>
        <dbReference type="EMBL" id="GMH29698.1"/>
    </source>
</evidence>